<dbReference type="Pfam" id="PF13803">
    <property type="entry name" value="DUF4184"/>
    <property type="match status" value="1"/>
</dbReference>
<evidence type="ECO:0000313" key="3">
    <source>
        <dbReference type="Proteomes" id="UP000216001"/>
    </source>
</evidence>
<feature type="transmembrane region" description="Helical" evidence="1">
    <location>
        <begin position="56"/>
        <end position="82"/>
    </location>
</feature>
<dbReference type="AlphaFoldDB" id="A0A264VZ33"/>
<dbReference type="EMBL" id="NOWC01000001">
    <property type="protein sequence ID" value="OZS76584.1"/>
    <property type="molecule type" value="Genomic_DNA"/>
</dbReference>
<feature type="transmembrane region" description="Helical" evidence="1">
    <location>
        <begin position="144"/>
        <end position="164"/>
    </location>
</feature>
<keyword evidence="1" id="KW-0812">Transmembrane</keyword>
<organism evidence="2 3">
    <name type="scientific">Providencia rettgeri</name>
    <dbReference type="NCBI Taxonomy" id="587"/>
    <lineage>
        <taxon>Bacteria</taxon>
        <taxon>Pseudomonadati</taxon>
        <taxon>Pseudomonadota</taxon>
        <taxon>Gammaproteobacteria</taxon>
        <taxon>Enterobacterales</taxon>
        <taxon>Morganellaceae</taxon>
        <taxon>Providencia</taxon>
    </lineage>
</organism>
<feature type="transmembrane region" description="Helical" evidence="1">
    <location>
        <begin position="185"/>
        <end position="206"/>
    </location>
</feature>
<evidence type="ECO:0008006" key="4">
    <source>
        <dbReference type="Google" id="ProtNLM"/>
    </source>
</evidence>
<reference evidence="2 3" key="1">
    <citation type="submission" date="2017-07" db="EMBL/GenBank/DDBJ databases">
        <title>blaIMP-27 on transferable plasmids in Proteus mirabilis and Providencia rettgeri.</title>
        <authorList>
            <person name="Potter R."/>
        </authorList>
    </citation>
    <scope>NUCLEOTIDE SEQUENCE [LARGE SCALE GENOMIC DNA]</scope>
    <source>
        <strain evidence="2 3">PR1</strain>
    </source>
</reference>
<keyword evidence="1" id="KW-1133">Transmembrane helix</keyword>
<feature type="transmembrane region" description="Helical" evidence="1">
    <location>
        <begin position="94"/>
        <end position="114"/>
    </location>
</feature>
<evidence type="ECO:0000256" key="1">
    <source>
        <dbReference type="SAM" id="Phobius"/>
    </source>
</evidence>
<gene>
    <name evidence="2" type="ORF">CHI95_01780</name>
</gene>
<name>A0A264VZ33_PRORE</name>
<sequence>MPWTFSHPAVVFPIKQSRFGHFLSLPALILGSLSPDLFYSMMWYSAATTAHDLIGWLYTGLPLCLLITIFVQKSVFYLHYAVPFPLKNRSVGSFRQFCIVVLSFYIGAASHIIWDAFTHQSGAFVRHAEFLQLVVFNMTDSQEIAIYKLLQHLGSLLGALYLLIKYTQYYRRQSAIQQQEYAKKLMALLKIAIVSGCISLPFAYKLAMKGDVFNFNRFVYLELTLLVPVFFTASILFALIKYQRQRKATQS</sequence>
<keyword evidence="1" id="KW-0472">Membrane</keyword>
<accession>A0A264VZ33</accession>
<dbReference type="Proteomes" id="UP000216001">
    <property type="component" value="Unassembled WGS sequence"/>
</dbReference>
<dbReference type="RefSeq" id="WP_094960563.1">
    <property type="nucleotide sequence ID" value="NZ_NOWC01000001.1"/>
</dbReference>
<evidence type="ECO:0000313" key="2">
    <source>
        <dbReference type="EMBL" id="OZS76584.1"/>
    </source>
</evidence>
<protein>
    <recommendedName>
        <fullName evidence="4">DUF4184 family protein</fullName>
    </recommendedName>
</protein>
<feature type="transmembrane region" description="Helical" evidence="1">
    <location>
        <begin position="22"/>
        <end position="44"/>
    </location>
</feature>
<comment type="caution">
    <text evidence="2">The sequence shown here is derived from an EMBL/GenBank/DDBJ whole genome shotgun (WGS) entry which is preliminary data.</text>
</comment>
<dbReference type="InterPro" id="IPR025238">
    <property type="entry name" value="DUF4184"/>
</dbReference>
<proteinExistence type="predicted"/>
<feature type="transmembrane region" description="Helical" evidence="1">
    <location>
        <begin position="218"/>
        <end position="240"/>
    </location>
</feature>